<dbReference type="AlphaFoldDB" id="M3AN42"/>
<keyword evidence="2" id="KW-1185">Reference proteome</keyword>
<proteinExistence type="predicted"/>
<evidence type="ECO:0000313" key="1">
    <source>
        <dbReference type="EMBL" id="EME78872.1"/>
    </source>
</evidence>
<reference evidence="1 2" key="1">
    <citation type="journal article" date="2012" name="PLoS Pathog.">
        <title>Diverse lifestyles and strategies of plant pathogenesis encoded in the genomes of eighteen Dothideomycetes fungi.</title>
        <authorList>
            <person name="Ohm R.A."/>
            <person name="Feau N."/>
            <person name="Henrissat B."/>
            <person name="Schoch C.L."/>
            <person name="Horwitz B.A."/>
            <person name="Barry K.W."/>
            <person name="Condon B.J."/>
            <person name="Copeland A.C."/>
            <person name="Dhillon B."/>
            <person name="Glaser F."/>
            <person name="Hesse C.N."/>
            <person name="Kosti I."/>
            <person name="LaButti K."/>
            <person name="Lindquist E.A."/>
            <person name="Lucas S."/>
            <person name="Salamov A.A."/>
            <person name="Bradshaw R.E."/>
            <person name="Ciuffetti L."/>
            <person name="Hamelin R.C."/>
            <person name="Kema G.H.J."/>
            <person name="Lawrence C."/>
            <person name="Scott J.A."/>
            <person name="Spatafora J.W."/>
            <person name="Turgeon B.G."/>
            <person name="de Wit P.J.G.M."/>
            <person name="Zhong S."/>
            <person name="Goodwin S.B."/>
            <person name="Grigoriev I.V."/>
        </authorList>
    </citation>
    <scope>NUCLEOTIDE SEQUENCE [LARGE SCALE GENOMIC DNA]</scope>
    <source>
        <strain evidence="1 2">CIRAD86</strain>
    </source>
</reference>
<dbReference type="eggNOG" id="ENOG502RMBY">
    <property type="taxonomic scope" value="Eukaryota"/>
</dbReference>
<dbReference type="OrthoDB" id="194443at2759"/>
<dbReference type="Gene3D" id="3.30.710.10">
    <property type="entry name" value="Potassium Channel Kv1.1, Chain A"/>
    <property type="match status" value="1"/>
</dbReference>
<dbReference type="InterPro" id="IPR011333">
    <property type="entry name" value="SKP1/BTB/POZ_sf"/>
</dbReference>
<dbReference type="VEuPathDB" id="FungiDB:MYCFIDRAFT_83785"/>
<name>M3AN42_PSEFD</name>
<dbReference type="EMBL" id="KB446563">
    <property type="protein sequence ID" value="EME78872.1"/>
    <property type="molecule type" value="Genomic_DNA"/>
</dbReference>
<dbReference type="KEGG" id="pfj:MYCFIDRAFT_83785"/>
<gene>
    <name evidence="1" type="ORF">MYCFIDRAFT_83785</name>
</gene>
<dbReference type="Proteomes" id="UP000016932">
    <property type="component" value="Unassembled WGS sequence"/>
</dbReference>
<sequence>MASPKPEIRALQQERLISITIGENRKPIQIQQKVLEGASDWFAKALKRDTFVEGKNGKLNFPDDDVAAWDVLIYWMVNHRMFPNGQERGDVVLVTKCWILGDKYDIKPFQDQAMYKLICYLHCVSIGPSFPADDLNAILRLCPPGSVLGRIFAEDLANGLAFNAISWDWLAGLDMGHLWKEFCKAKTVLKSNPHWRFANRRGKPQNDYRPHWTDYMVGGLAENTWAPVQTMDRSD</sequence>
<dbReference type="STRING" id="383855.M3AN42"/>
<evidence type="ECO:0008006" key="3">
    <source>
        <dbReference type="Google" id="ProtNLM"/>
    </source>
</evidence>
<dbReference type="HOGENOM" id="CLU_1180662_0_0_1"/>
<dbReference type="RefSeq" id="XP_007931129.1">
    <property type="nucleotide sequence ID" value="XM_007932938.1"/>
</dbReference>
<protein>
    <recommendedName>
        <fullName evidence="3">BTB domain-containing protein</fullName>
    </recommendedName>
</protein>
<organism evidence="1 2">
    <name type="scientific">Pseudocercospora fijiensis (strain CIRAD86)</name>
    <name type="common">Black leaf streak disease fungus</name>
    <name type="synonym">Mycosphaerella fijiensis</name>
    <dbReference type="NCBI Taxonomy" id="383855"/>
    <lineage>
        <taxon>Eukaryota</taxon>
        <taxon>Fungi</taxon>
        <taxon>Dikarya</taxon>
        <taxon>Ascomycota</taxon>
        <taxon>Pezizomycotina</taxon>
        <taxon>Dothideomycetes</taxon>
        <taxon>Dothideomycetidae</taxon>
        <taxon>Mycosphaerellales</taxon>
        <taxon>Mycosphaerellaceae</taxon>
        <taxon>Pseudocercospora</taxon>
    </lineage>
</organism>
<evidence type="ECO:0000313" key="2">
    <source>
        <dbReference type="Proteomes" id="UP000016932"/>
    </source>
</evidence>
<dbReference type="GeneID" id="19342105"/>
<accession>M3AN42</accession>